<sequence length="148" mass="16840">MYSHEGEQYCCGWKIKWKFPLEAFVRDGESAGIGRFVGLDKETNKVACQLWFVDPGFKAELGEGFSIQVDPQTKEILILKKTRQLSLVFLPREIGVVCKDSPVQIPPFRPLHKIQSASFVRGAFYFCFSNRKMDVAHSSCTTILSTRE</sequence>
<gene>
    <name evidence="1" type="ORF">CathTA2_0176</name>
</gene>
<protein>
    <submittedName>
        <fullName evidence="1">Uncharacterized protein</fullName>
    </submittedName>
</protein>
<name>F5L316_CALTT</name>
<dbReference type="AlphaFoldDB" id="F5L316"/>
<dbReference type="EMBL" id="AFCE01000014">
    <property type="protein sequence ID" value="EGL84266.1"/>
    <property type="molecule type" value="Genomic_DNA"/>
</dbReference>
<accession>F5L316</accession>
<evidence type="ECO:0000313" key="2">
    <source>
        <dbReference type="Proteomes" id="UP000010716"/>
    </source>
</evidence>
<dbReference type="Proteomes" id="UP000010716">
    <property type="component" value="Unassembled WGS sequence"/>
</dbReference>
<comment type="caution">
    <text evidence="1">The sequence shown here is derived from an EMBL/GenBank/DDBJ whole genome shotgun (WGS) entry which is preliminary data.</text>
</comment>
<evidence type="ECO:0000313" key="1">
    <source>
        <dbReference type="EMBL" id="EGL84266.1"/>
    </source>
</evidence>
<proteinExistence type="predicted"/>
<organism evidence="1 2">
    <name type="scientific">Caldalkalibacillus thermarum (strain TA2.A1)</name>
    <dbReference type="NCBI Taxonomy" id="986075"/>
    <lineage>
        <taxon>Bacteria</taxon>
        <taxon>Bacillati</taxon>
        <taxon>Bacillota</taxon>
        <taxon>Bacilli</taxon>
        <taxon>Bacillales</taxon>
        <taxon>Bacillaceae</taxon>
        <taxon>Caldalkalibacillus</taxon>
    </lineage>
</organism>
<reference evidence="1 2" key="1">
    <citation type="journal article" date="2011" name="J. Bacteriol.">
        <title>Draft genome sequence of the thermoalkaliphilic Caldalkalibacillus thermarum strain TA2.A1.</title>
        <authorList>
            <person name="Kalamorz F."/>
            <person name="Keis S."/>
            <person name="McMillan D.G."/>
            <person name="Olsson K."/>
            <person name="Stanton J.A."/>
            <person name="Stockwell P."/>
            <person name="Black M.A."/>
            <person name="Klingeman D.M."/>
            <person name="Land M.L."/>
            <person name="Han C.S."/>
            <person name="Martin S.L."/>
            <person name="Becher S.A."/>
            <person name="Peddie C.J."/>
            <person name="Morgan H.W."/>
            <person name="Matthies D."/>
            <person name="Preiss L."/>
            <person name="Meier T."/>
            <person name="Brown S.D."/>
            <person name="Cook G.M."/>
        </authorList>
    </citation>
    <scope>NUCLEOTIDE SEQUENCE [LARGE SCALE GENOMIC DNA]</scope>
    <source>
        <strain evidence="1 2">TA2.A1</strain>
    </source>
</reference>